<name>A0A6B4RRV4_CLOBO</name>
<dbReference type="AlphaFoldDB" id="A0A6B4RRV4"/>
<accession>A0A6B4RRV4</accession>
<evidence type="ECO:0000313" key="2">
    <source>
        <dbReference type="Proteomes" id="UP000486903"/>
    </source>
</evidence>
<reference evidence="1 2" key="1">
    <citation type="submission" date="2019-04" db="EMBL/GenBank/DDBJ databases">
        <title>Genome sequencing of Clostridium botulinum Groups I-IV and Clostridium butyricum.</title>
        <authorList>
            <person name="Brunt J."/>
            <person name="Van Vliet A.H.M."/>
            <person name="Stringer S.C."/>
            <person name="Carter A.T."/>
            <person name="Peck M.W."/>
        </authorList>
    </citation>
    <scope>NUCLEOTIDE SEQUENCE [LARGE SCALE GENOMIC DNA]</scope>
    <source>
        <strain evidence="1 2">BL81</strain>
    </source>
</reference>
<dbReference type="RefSeq" id="WP_003371624.1">
    <property type="nucleotide sequence ID" value="NZ_JACBBA010000001.1"/>
</dbReference>
<organism evidence="1 2">
    <name type="scientific">Clostridium botulinum</name>
    <dbReference type="NCBI Taxonomy" id="1491"/>
    <lineage>
        <taxon>Bacteria</taxon>
        <taxon>Bacillati</taxon>
        <taxon>Bacillota</taxon>
        <taxon>Clostridia</taxon>
        <taxon>Eubacteriales</taxon>
        <taxon>Clostridiaceae</taxon>
        <taxon>Clostridium</taxon>
    </lineage>
</organism>
<dbReference type="Proteomes" id="UP000486903">
    <property type="component" value="Unassembled WGS sequence"/>
</dbReference>
<evidence type="ECO:0000313" key="1">
    <source>
        <dbReference type="EMBL" id="NFV25980.1"/>
    </source>
</evidence>
<protein>
    <submittedName>
        <fullName evidence="1">Uncharacterized protein</fullName>
    </submittedName>
</protein>
<proteinExistence type="predicted"/>
<comment type="caution">
    <text evidence="1">The sequence shown here is derived from an EMBL/GenBank/DDBJ whole genome shotgun (WGS) entry which is preliminary data.</text>
</comment>
<gene>
    <name evidence="1" type="ORF">FDG31_07290</name>
</gene>
<dbReference type="EMBL" id="SXFB01000004">
    <property type="protein sequence ID" value="NFV25980.1"/>
    <property type="molecule type" value="Genomic_DNA"/>
</dbReference>
<sequence>MKNKSSYLKKILNKICLGDKCLIIIMVILFLHVTFELFSGNNGVNSEETINAIDIIVRTTIASVFGYFISSNFVKNKKEISNQKESNNIYNELNDESNKCCLENKKCNEIDLLDKKNIITNNDNKKIEAEDRRNNASKEQIIIVFIIGLVSLILLLLVRDFIEVSNAEIPIISQLRDIVCGCVGFLLGCPSNNR</sequence>